<accession>A0A9Q1HN85</accession>
<name>A0A9Q1HN85_CONCO</name>
<reference evidence="2" key="1">
    <citation type="journal article" date="2023" name="Science">
        <title>Genome structures resolve the early diversification of teleost fishes.</title>
        <authorList>
            <person name="Parey E."/>
            <person name="Louis A."/>
            <person name="Montfort J."/>
            <person name="Bouchez O."/>
            <person name="Roques C."/>
            <person name="Iampietro C."/>
            <person name="Lluch J."/>
            <person name="Castinel A."/>
            <person name="Donnadieu C."/>
            <person name="Desvignes T."/>
            <person name="Floi Bucao C."/>
            <person name="Jouanno E."/>
            <person name="Wen M."/>
            <person name="Mejri S."/>
            <person name="Dirks R."/>
            <person name="Jansen H."/>
            <person name="Henkel C."/>
            <person name="Chen W.J."/>
            <person name="Zahm M."/>
            <person name="Cabau C."/>
            <person name="Klopp C."/>
            <person name="Thompson A.W."/>
            <person name="Robinson-Rechavi M."/>
            <person name="Braasch I."/>
            <person name="Lecointre G."/>
            <person name="Bobe J."/>
            <person name="Postlethwait J.H."/>
            <person name="Berthelot C."/>
            <person name="Roest Crollius H."/>
            <person name="Guiguen Y."/>
        </authorList>
    </citation>
    <scope>NUCLEOTIDE SEQUENCE</scope>
    <source>
        <strain evidence="2">Concon-B</strain>
    </source>
</reference>
<keyword evidence="3" id="KW-1185">Reference proteome</keyword>
<feature type="region of interest" description="Disordered" evidence="1">
    <location>
        <begin position="90"/>
        <end position="135"/>
    </location>
</feature>
<feature type="region of interest" description="Disordered" evidence="1">
    <location>
        <begin position="1"/>
        <end position="77"/>
    </location>
</feature>
<dbReference type="Proteomes" id="UP001152803">
    <property type="component" value="Unassembled WGS sequence"/>
</dbReference>
<dbReference type="EMBL" id="JAFJMO010000018">
    <property type="protein sequence ID" value="KAJ8250398.1"/>
    <property type="molecule type" value="Genomic_DNA"/>
</dbReference>
<organism evidence="2 3">
    <name type="scientific">Conger conger</name>
    <name type="common">Conger eel</name>
    <name type="synonym">Muraena conger</name>
    <dbReference type="NCBI Taxonomy" id="82655"/>
    <lineage>
        <taxon>Eukaryota</taxon>
        <taxon>Metazoa</taxon>
        <taxon>Chordata</taxon>
        <taxon>Craniata</taxon>
        <taxon>Vertebrata</taxon>
        <taxon>Euteleostomi</taxon>
        <taxon>Actinopterygii</taxon>
        <taxon>Neopterygii</taxon>
        <taxon>Teleostei</taxon>
        <taxon>Anguilliformes</taxon>
        <taxon>Congridae</taxon>
        <taxon>Conger</taxon>
    </lineage>
</organism>
<evidence type="ECO:0000313" key="3">
    <source>
        <dbReference type="Proteomes" id="UP001152803"/>
    </source>
</evidence>
<comment type="caution">
    <text evidence="2">The sequence shown here is derived from an EMBL/GenBank/DDBJ whole genome shotgun (WGS) entry which is preliminary data.</text>
</comment>
<evidence type="ECO:0000313" key="2">
    <source>
        <dbReference type="EMBL" id="KAJ8250398.1"/>
    </source>
</evidence>
<dbReference type="AlphaFoldDB" id="A0A9Q1HN85"/>
<gene>
    <name evidence="2" type="ORF">COCON_G00223200</name>
</gene>
<evidence type="ECO:0000256" key="1">
    <source>
        <dbReference type="SAM" id="MobiDB-lite"/>
    </source>
</evidence>
<protein>
    <submittedName>
        <fullName evidence="2">Uncharacterized protein</fullName>
    </submittedName>
</protein>
<sequence>MTPHSNALQLSAPLPISDIAGSSSTWTETQRTEEGDPPVLHPTASVRAADRLTGPETTRAPGAPGSAKHSRTAQNPEALAPCTLLERIGGHPQLTQSSRPCSSPPLLPCPALGPRSSSAVSGPLRAATGPLLLRM</sequence>
<feature type="compositionally biased region" description="Polar residues" evidence="1">
    <location>
        <begin position="20"/>
        <end position="29"/>
    </location>
</feature>
<proteinExistence type="predicted"/>